<protein>
    <submittedName>
        <fullName evidence="2">DUF3139 domain-containing protein</fullName>
    </submittedName>
</protein>
<name>A0A9X6VDP2_BACTU</name>
<accession>A0A9X6VDP2</accession>
<gene>
    <name evidence="1" type="ORF">BK775_37710</name>
    <name evidence="2" type="ORF">CN398_06615</name>
</gene>
<proteinExistence type="predicted"/>
<comment type="caution">
    <text evidence="2">The sequence shown here is derived from an EMBL/GenBank/DDBJ whole genome shotgun (WGS) entry which is preliminary data.</text>
</comment>
<dbReference type="AlphaFoldDB" id="A0A9X6VDP2"/>
<evidence type="ECO:0000313" key="1">
    <source>
        <dbReference type="EMBL" id="OUA12988.1"/>
    </source>
</evidence>
<dbReference type="Proteomes" id="UP000220397">
    <property type="component" value="Unassembled WGS sequence"/>
</dbReference>
<dbReference type="EMBL" id="NTUS01000016">
    <property type="protein sequence ID" value="PFB08828.1"/>
    <property type="molecule type" value="Genomic_DNA"/>
</dbReference>
<sequence>MLIMMTIFISIVLVVSFVLFNRVHAKKSIYNYIARQGIQESQLKYIDFRKDFKIGGYWLAVYVEGENPDIYYEYSYQDKKVNFQAYFNSEKAIKKKMWGGSGLTETEMKKLKYPPL</sequence>
<dbReference type="RefSeq" id="WP_021729366.1">
    <property type="nucleotide sequence ID" value="NZ_CAKJXA010000044.1"/>
</dbReference>
<reference evidence="2 4" key="2">
    <citation type="submission" date="2017-09" db="EMBL/GenBank/DDBJ databases">
        <title>Large-scale bioinformatics analysis of Bacillus genomes uncovers conserved roles of natural products in bacterial physiology.</title>
        <authorList>
            <consortium name="Agbiome Team Llc"/>
            <person name="Bleich R.M."/>
            <person name="Kirk G.J."/>
            <person name="Santa Maria K.C."/>
            <person name="Allen S.E."/>
            <person name="Farag S."/>
            <person name="Shank E.A."/>
            <person name="Bowers A."/>
        </authorList>
    </citation>
    <scope>NUCLEOTIDE SEQUENCE [LARGE SCALE GENOMIC DNA]</scope>
    <source>
        <strain evidence="2 4">AFS015413</strain>
    </source>
</reference>
<dbReference type="InterPro" id="IPR021486">
    <property type="entry name" value="DUF3139"/>
</dbReference>
<reference evidence="1 3" key="1">
    <citation type="submission" date="2016-10" db="EMBL/GenBank/DDBJ databases">
        <title>Comparative genomics of Bacillus thuringiensis reveals a path to pathogens against multiple invertebrate hosts.</title>
        <authorList>
            <person name="Zheng J."/>
            <person name="Gao Q."/>
            <person name="Liu H."/>
            <person name="Peng D."/>
            <person name="Ruan L."/>
            <person name="Sun M."/>
        </authorList>
    </citation>
    <scope>NUCLEOTIDE SEQUENCE [LARGE SCALE GENOMIC DNA]</scope>
    <source>
        <strain evidence="1">I13</strain>
    </source>
</reference>
<dbReference type="Proteomes" id="UP000195077">
    <property type="component" value="Unassembled WGS sequence"/>
</dbReference>
<evidence type="ECO:0000313" key="3">
    <source>
        <dbReference type="Proteomes" id="UP000195077"/>
    </source>
</evidence>
<evidence type="ECO:0000313" key="2">
    <source>
        <dbReference type="EMBL" id="PFB08828.1"/>
    </source>
</evidence>
<dbReference type="Pfam" id="PF11337">
    <property type="entry name" value="DUF3139"/>
    <property type="match status" value="1"/>
</dbReference>
<organism evidence="2 4">
    <name type="scientific">Bacillus thuringiensis</name>
    <dbReference type="NCBI Taxonomy" id="1428"/>
    <lineage>
        <taxon>Bacteria</taxon>
        <taxon>Bacillati</taxon>
        <taxon>Bacillota</taxon>
        <taxon>Bacilli</taxon>
        <taxon>Bacillales</taxon>
        <taxon>Bacillaceae</taxon>
        <taxon>Bacillus</taxon>
        <taxon>Bacillus cereus group</taxon>
    </lineage>
</organism>
<evidence type="ECO:0000313" key="4">
    <source>
        <dbReference type="Proteomes" id="UP000220397"/>
    </source>
</evidence>
<dbReference type="EMBL" id="NFEN01000260">
    <property type="protein sequence ID" value="OUA12988.1"/>
    <property type="molecule type" value="Genomic_DNA"/>
</dbReference>